<dbReference type="InterPro" id="IPR003115">
    <property type="entry name" value="ParB_N"/>
</dbReference>
<feature type="domain" description="ParB-like N-terminal" evidence="4">
    <location>
        <begin position="28"/>
        <end position="117"/>
    </location>
</feature>
<accession>A0A0S8JYH2</accession>
<evidence type="ECO:0000256" key="3">
    <source>
        <dbReference type="ARBA" id="ARBA00023125"/>
    </source>
</evidence>
<dbReference type="AlphaFoldDB" id="A0A0S8JYH2"/>
<dbReference type="SUPFAM" id="SSF109709">
    <property type="entry name" value="KorB DNA-binding domain-like"/>
    <property type="match status" value="1"/>
</dbReference>
<dbReference type="Gene3D" id="1.10.10.2830">
    <property type="match status" value="1"/>
</dbReference>
<comment type="caution">
    <text evidence="5">The sequence shown here is derived from an EMBL/GenBank/DDBJ whole genome shotgun (WGS) entry which is preliminary data.</text>
</comment>
<evidence type="ECO:0000313" key="5">
    <source>
        <dbReference type="EMBL" id="KPL14807.1"/>
    </source>
</evidence>
<dbReference type="GO" id="GO:0003677">
    <property type="term" value="F:DNA binding"/>
    <property type="evidence" value="ECO:0007669"/>
    <property type="project" value="UniProtKB-KW"/>
</dbReference>
<dbReference type="Pfam" id="PF17762">
    <property type="entry name" value="HTH_ParB"/>
    <property type="match status" value="1"/>
</dbReference>
<comment type="similarity">
    <text evidence="1">Belongs to the ParB family.</text>
</comment>
<dbReference type="EMBL" id="LJVE01000034">
    <property type="protein sequence ID" value="KPL14807.1"/>
    <property type="molecule type" value="Genomic_DNA"/>
</dbReference>
<evidence type="ECO:0000259" key="4">
    <source>
        <dbReference type="SMART" id="SM00470"/>
    </source>
</evidence>
<dbReference type="GO" id="GO:0007059">
    <property type="term" value="P:chromosome segregation"/>
    <property type="evidence" value="ECO:0007669"/>
    <property type="project" value="UniProtKB-KW"/>
</dbReference>
<dbReference type="Pfam" id="PF02195">
    <property type="entry name" value="ParB_N"/>
    <property type="match status" value="1"/>
</dbReference>
<gene>
    <name evidence="5" type="ORF">AMJ74_02665</name>
</gene>
<dbReference type="PANTHER" id="PTHR33375">
    <property type="entry name" value="CHROMOSOME-PARTITIONING PROTEIN PARB-RELATED"/>
    <property type="match status" value="1"/>
</dbReference>
<dbReference type="InterPro" id="IPR004437">
    <property type="entry name" value="ParB/RepB/Spo0J"/>
</dbReference>
<sequence>MMRKRALGKGLEALIPVKEKEVFQEGYRLIPIEAVKRNPYQPRAKIEDSEIQDLVSSIKDKGVIEPIVVKRSNDHFILAAGERRLKAARVAGLKEIPAIIRDLNDQELLEIGLIENLQRRDLNPIEEALAYEQLNKNFGLTHDRIAVLVGKDRSTITNAVRLLALPKRIVEYLRLGKLNAGHARALLALDGEIKRLEVADRIVRDGLSVRETESLVRKLNRKPRIIPAKVKEPNIVMLEEELSKILRAKVSIDWKKNRGSIVIHCYNVDDFNRLYELLKRVR</sequence>
<organism evidence="5 6">
    <name type="scientific">candidate division WOR_3 bacterium SM1_77</name>
    <dbReference type="NCBI Taxonomy" id="1703778"/>
    <lineage>
        <taxon>Bacteria</taxon>
        <taxon>Bacteria division WOR-3</taxon>
    </lineage>
</organism>
<dbReference type="InterPro" id="IPR036086">
    <property type="entry name" value="ParB/Sulfiredoxin_sf"/>
</dbReference>
<dbReference type="InterPro" id="IPR057240">
    <property type="entry name" value="ParB_dimer_C"/>
</dbReference>
<dbReference type="NCBIfam" id="TIGR00180">
    <property type="entry name" value="parB_part"/>
    <property type="match status" value="1"/>
</dbReference>
<keyword evidence="2" id="KW-0159">Chromosome partition</keyword>
<evidence type="ECO:0000256" key="1">
    <source>
        <dbReference type="ARBA" id="ARBA00006295"/>
    </source>
</evidence>
<dbReference type="GO" id="GO:0045881">
    <property type="term" value="P:positive regulation of sporulation resulting in formation of a cellular spore"/>
    <property type="evidence" value="ECO:0007669"/>
    <property type="project" value="TreeGrafter"/>
</dbReference>
<name>A0A0S8JYH2_UNCW3</name>
<dbReference type="Pfam" id="PF23552">
    <property type="entry name" value="ParB_C"/>
    <property type="match status" value="1"/>
</dbReference>
<dbReference type="Proteomes" id="UP000050975">
    <property type="component" value="Unassembled WGS sequence"/>
</dbReference>
<evidence type="ECO:0000313" key="6">
    <source>
        <dbReference type="Proteomes" id="UP000050975"/>
    </source>
</evidence>
<dbReference type="PANTHER" id="PTHR33375:SF1">
    <property type="entry name" value="CHROMOSOME-PARTITIONING PROTEIN PARB-RELATED"/>
    <property type="match status" value="1"/>
</dbReference>
<keyword evidence="3" id="KW-0238">DNA-binding</keyword>
<evidence type="ECO:0000256" key="2">
    <source>
        <dbReference type="ARBA" id="ARBA00022829"/>
    </source>
</evidence>
<dbReference type="SUPFAM" id="SSF110849">
    <property type="entry name" value="ParB/Sulfiredoxin"/>
    <property type="match status" value="1"/>
</dbReference>
<dbReference type="InterPro" id="IPR050336">
    <property type="entry name" value="Chromosome_partition/occlusion"/>
</dbReference>
<dbReference type="FunFam" id="1.10.10.2830:FF:000001">
    <property type="entry name" value="Chromosome partitioning protein ParB"/>
    <property type="match status" value="1"/>
</dbReference>
<dbReference type="Gene3D" id="3.90.1530.30">
    <property type="match status" value="1"/>
</dbReference>
<dbReference type="SMART" id="SM00470">
    <property type="entry name" value="ParB"/>
    <property type="match status" value="1"/>
</dbReference>
<protein>
    <recommendedName>
        <fullName evidence="4">ParB-like N-terminal domain-containing protein</fullName>
    </recommendedName>
</protein>
<dbReference type="InterPro" id="IPR041468">
    <property type="entry name" value="HTH_ParB/Spo0J"/>
</dbReference>
<proteinExistence type="inferred from homology"/>
<dbReference type="GO" id="GO:0005694">
    <property type="term" value="C:chromosome"/>
    <property type="evidence" value="ECO:0007669"/>
    <property type="project" value="TreeGrafter"/>
</dbReference>
<reference evidence="5 6" key="1">
    <citation type="journal article" date="2015" name="Microbiome">
        <title>Genomic resolution of linkages in carbon, nitrogen, and sulfur cycling among widespread estuary sediment bacteria.</title>
        <authorList>
            <person name="Baker B.J."/>
            <person name="Lazar C.S."/>
            <person name="Teske A.P."/>
            <person name="Dick G.J."/>
        </authorList>
    </citation>
    <scope>NUCLEOTIDE SEQUENCE [LARGE SCALE GENOMIC DNA]</scope>
    <source>
        <strain evidence="5">SM1_77</strain>
    </source>
</reference>
<dbReference type="FunFam" id="3.90.1530.30:FF:000001">
    <property type="entry name" value="Chromosome partitioning protein ParB"/>
    <property type="match status" value="1"/>
</dbReference>
<dbReference type="CDD" id="cd16393">
    <property type="entry name" value="SPO0J_N"/>
    <property type="match status" value="1"/>
</dbReference>